<dbReference type="InterPro" id="IPR009492">
    <property type="entry name" value="TniQ"/>
</dbReference>
<feature type="domain" description="TniQ" evidence="1">
    <location>
        <begin position="6"/>
        <end position="143"/>
    </location>
</feature>
<dbReference type="Proteomes" id="UP000627369">
    <property type="component" value="Unassembled WGS sequence"/>
</dbReference>
<comment type="caution">
    <text evidence="2">The sequence shown here is derived from an EMBL/GenBank/DDBJ whole genome shotgun (WGS) entry which is preliminary data.</text>
</comment>
<protein>
    <recommendedName>
        <fullName evidence="1">TniQ domain-containing protein</fullName>
    </recommendedName>
</protein>
<sequence length="542" mass="59390">MSPLPVRSQPAGGQCITDWLEHVAEDNGLLTTQLESALRRGGGMTRFLAVKPDHRTLASITDLTGAPQPKVVAGTLSRFDGTALDLDGLDPRRWSSWRNVAGRGWFRLRGTAACPECLADDGCWMVAWRLPTVTVCTRHRRYLIERCPGCGRRFADHPHEPLRHGAGTCCLNPIGERTVCDLDVSRLGTRMAQGDDLARQERHDLACTGTAVVTLGELSPVKEYLTDVRHLSVLLLHLASQADAESLGPWVEPIRREARDTRRVRWHLSPPSDPRVRSGVLTTADGILAAPTVSAAADLLAPWIETAPTGTESRLAWLADRTTMTPTLSRLTRAALAPHERISTHLRRTISSIDPARIPQVVPEPLYRRHAVHLFTTNKGETNRLFVSLCLARQSGTATWAKAAELLGLDGDLGTRTARSVTARSRPDPRNLTTALDAIRADLTGNYRSREQQVHALMRSDTWFEQWADDHRPATRASSHPYAVSYLWCLHAGGMLATSPAWTTPPPRLVRVAYRQFAASLRPLAAAALLAAARTPPVGGAA</sequence>
<organism evidence="2 3">
    <name type="scientific">Promicromonospora soli</name>
    <dbReference type="NCBI Taxonomy" id="2035533"/>
    <lineage>
        <taxon>Bacteria</taxon>
        <taxon>Bacillati</taxon>
        <taxon>Actinomycetota</taxon>
        <taxon>Actinomycetes</taxon>
        <taxon>Micrococcales</taxon>
        <taxon>Promicromonosporaceae</taxon>
        <taxon>Promicromonospora</taxon>
    </lineage>
</organism>
<dbReference type="EMBL" id="BNAS01000002">
    <property type="protein sequence ID" value="GHH70342.1"/>
    <property type="molecule type" value="Genomic_DNA"/>
</dbReference>
<dbReference type="Pfam" id="PF06527">
    <property type="entry name" value="TniQ"/>
    <property type="match status" value="1"/>
</dbReference>
<evidence type="ECO:0000313" key="3">
    <source>
        <dbReference type="Proteomes" id="UP000627369"/>
    </source>
</evidence>
<keyword evidence="3" id="KW-1185">Reference proteome</keyword>
<evidence type="ECO:0000313" key="2">
    <source>
        <dbReference type="EMBL" id="GHH70342.1"/>
    </source>
</evidence>
<reference evidence="2" key="1">
    <citation type="journal article" date="2014" name="Int. J. Syst. Evol. Microbiol.">
        <title>Complete genome sequence of Corynebacterium casei LMG S-19264T (=DSM 44701T), isolated from a smear-ripened cheese.</title>
        <authorList>
            <consortium name="US DOE Joint Genome Institute (JGI-PGF)"/>
            <person name="Walter F."/>
            <person name="Albersmeier A."/>
            <person name="Kalinowski J."/>
            <person name="Ruckert C."/>
        </authorList>
    </citation>
    <scope>NUCLEOTIDE SEQUENCE</scope>
    <source>
        <strain evidence="2">CGMCC 4.7398</strain>
    </source>
</reference>
<dbReference type="RefSeq" id="WP_229872269.1">
    <property type="nucleotide sequence ID" value="NZ_BNAS01000002.1"/>
</dbReference>
<gene>
    <name evidence="2" type="ORF">GCM10017772_16800</name>
</gene>
<evidence type="ECO:0000259" key="1">
    <source>
        <dbReference type="Pfam" id="PF06527"/>
    </source>
</evidence>
<proteinExistence type="predicted"/>
<reference evidence="2" key="2">
    <citation type="submission" date="2020-09" db="EMBL/GenBank/DDBJ databases">
        <authorList>
            <person name="Sun Q."/>
            <person name="Zhou Y."/>
        </authorList>
    </citation>
    <scope>NUCLEOTIDE SEQUENCE</scope>
    <source>
        <strain evidence="2">CGMCC 4.7398</strain>
    </source>
</reference>
<name>A0A919FPU4_9MICO</name>
<dbReference type="AlphaFoldDB" id="A0A919FPU4"/>
<accession>A0A919FPU4</accession>